<dbReference type="RefSeq" id="WP_151966228.1">
    <property type="nucleotide sequence ID" value="NZ_AP019860.1"/>
</dbReference>
<protein>
    <submittedName>
        <fullName evidence="1">Uncharacterized protein</fullName>
    </submittedName>
</protein>
<keyword evidence="2" id="KW-1185">Reference proteome</keyword>
<accession>A0A5S9F126</accession>
<dbReference type="AlphaFoldDB" id="A0A5S9F126"/>
<dbReference type="EMBL" id="AP019860">
    <property type="protein sequence ID" value="BBM81968.1"/>
    <property type="molecule type" value="Genomic_DNA"/>
</dbReference>
<evidence type="ECO:0000313" key="2">
    <source>
        <dbReference type="Proteomes" id="UP000326354"/>
    </source>
</evidence>
<sequence length="73" mass="8920">MLSTIQEPTNLKNEFDSINRSLEEEYKHQMCAMELHRKKEKLLDLLTNDEHLTEEERQRIFEWVQQNINMVVM</sequence>
<dbReference type="KEGG" id="uam:UABAM_00311"/>
<reference evidence="1 2" key="1">
    <citation type="submission" date="2019-08" db="EMBL/GenBank/DDBJ databases">
        <title>Complete genome sequence of Candidatus Uab amorphum.</title>
        <authorList>
            <person name="Shiratori T."/>
            <person name="Suzuki S."/>
            <person name="Kakizawa Y."/>
            <person name="Ishida K."/>
        </authorList>
    </citation>
    <scope>NUCLEOTIDE SEQUENCE [LARGE SCALE GENOMIC DNA]</scope>
    <source>
        <strain evidence="1 2">SRT547</strain>
    </source>
</reference>
<organism evidence="1 2">
    <name type="scientific">Uabimicrobium amorphum</name>
    <dbReference type="NCBI Taxonomy" id="2596890"/>
    <lineage>
        <taxon>Bacteria</taxon>
        <taxon>Pseudomonadati</taxon>
        <taxon>Planctomycetota</taxon>
        <taxon>Candidatus Uabimicrobiia</taxon>
        <taxon>Candidatus Uabimicrobiales</taxon>
        <taxon>Candidatus Uabimicrobiaceae</taxon>
        <taxon>Candidatus Uabimicrobium</taxon>
    </lineage>
</organism>
<dbReference type="Proteomes" id="UP000326354">
    <property type="component" value="Chromosome"/>
</dbReference>
<name>A0A5S9F126_UABAM</name>
<evidence type="ECO:0000313" key="1">
    <source>
        <dbReference type="EMBL" id="BBM81968.1"/>
    </source>
</evidence>
<proteinExistence type="predicted"/>
<gene>
    <name evidence="1" type="ORF">UABAM_00311</name>
</gene>